<dbReference type="Proteomes" id="UP000229481">
    <property type="component" value="Unassembled WGS sequence"/>
</dbReference>
<sequence length="53" mass="6059">MFLDVSSFSPGMKILIWLIPFSHPFMAAPNLLLGQTASVWYGILYLAFFFVIF</sequence>
<dbReference type="EMBL" id="PFLK01000072">
    <property type="protein sequence ID" value="PIY74535.1"/>
    <property type="molecule type" value="Genomic_DNA"/>
</dbReference>
<dbReference type="AlphaFoldDB" id="A0A2M7QRC1"/>
<proteinExistence type="predicted"/>
<comment type="caution">
    <text evidence="2">The sequence shown here is derived from an EMBL/GenBank/DDBJ whole genome shotgun (WGS) entry which is preliminary data.</text>
</comment>
<protein>
    <submittedName>
        <fullName evidence="2">ABC transporter permease</fullName>
    </submittedName>
</protein>
<keyword evidence="1" id="KW-1133">Transmembrane helix</keyword>
<name>A0A2M7QRC1_9BACT</name>
<organism evidence="2 3">
    <name type="scientific">Candidatus Portnoybacteria bacterium CG_4_10_14_0_8_um_filter_40_50</name>
    <dbReference type="NCBI Taxonomy" id="1974800"/>
    <lineage>
        <taxon>Bacteria</taxon>
        <taxon>Candidatus Portnoyibacteriota</taxon>
    </lineage>
</organism>
<evidence type="ECO:0000256" key="1">
    <source>
        <dbReference type="SAM" id="Phobius"/>
    </source>
</evidence>
<evidence type="ECO:0000313" key="3">
    <source>
        <dbReference type="Proteomes" id="UP000229481"/>
    </source>
</evidence>
<keyword evidence="1" id="KW-0472">Membrane</keyword>
<evidence type="ECO:0000313" key="2">
    <source>
        <dbReference type="EMBL" id="PIY74535.1"/>
    </source>
</evidence>
<keyword evidence="1" id="KW-0812">Transmembrane</keyword>
<reference evidence="3" key="1">
    <citation type="submission" date="2017-09" db="EMBL/GenBank/DDBJ databases">
        <title>Depth-based differentiation of microbial function through sediment-hosted aquifers and enrichment of novel symbionts in the deep terrestrial subsurface.</title>
        <authorList>
            <person name="Probst A.J."/>
            <person name="Ladd B."/>
            <person name="Jarett J.K."/>
            <person name="Geller-Mcgrath D.E."/>
            <person name="Sieber C.M.K."/>
            <person name="Emerson J.B."/>
            <person name="Anantharaman K."/>
            <person name="Thomas B.C."/>
            <person name="Malmstrom R."/>
            <person name="Stieglmeier M."/>
            <person name="Klingl A."/>
            <person name="Woyke T."/>
            <person name="Ryan C.M."/>
            <person name="Banfield J.F."/>
        </authorList>
    </citation>
    <scope>NUCLEOTIDE SEQUENCE [LARGE SCALE GENOMIC DNA]</scope>
</reference>
<feature type="non-terminal residue" evidence="2">
    <location>
        <position position="53"/>
    </location>
</feature>
<accession>A0A2M7QRC1</accession>
<gene>
    <name evidence="2" type="ORF">COY85_02945</name>
</gene>
<feature type="transmembrane region" description="Helical" evidence="1">
    <location>
        <begin position="37"/>
        <end position="52"/>
    </location>
</feature>